<name>A0A644VIH9_9ZZZZ</name>
<evidence type="ECO:0000313" key="5">
    <source>
        <dbReference type="EMBL" id="MPL91045.1"/>
    </source>
</evidence>
<dbReference type="Gene3D" id="1.25.40.10">
    <property type="entry name" value="Tetratricopeptide repeat domain"/>
    <property type="match status" value="1"/>
</dbReference>
<feature type="transmembrane region" description="Helical" evidence="3">
    <location>
        <begin position="358"/>
        <end position="377"/>
    </location>
</feature>
<evidence type="ECO:0000256" key="3">
    <source>
        <dbReference type="SAM" id="Phobius"/>
    </source>
</evidence>
<dbReference type="EMBL" id="VSSQ01000319">
    <property type="protein sequence ID" value="MPL91045.1"/>
    <property type="molecule type" value="Genomic_DNA"/>
</dbReference>
<reference evidence="5" key="1">
    <citation type="submission" date="2019-08" db="EMBL/GenBank/DDBJ databases">
        <authorList>
            <person name="Kucharzyk K."/>
            <person name="Murdoch R.W."/>
            <person name="Higgins S."/>
            <person name="Loffler F."/>
        </authorList>
    </citation>
    <scope>NUCLEOTIDE SEQUENCE</scope>
</reference>
<feature type="transmembrane region" description="Helical" evidence="3">
    <location>
        <begin position="421"/>
        <end position="438"/>
    </location>
</feature>
<protein>
    <submittedName>
        <fullName evidence="5">Photosystem I assembly protein Ycf3</fullName>
    </submittedName>
</protein>
<feature type="transmembrane region" description="Helical" evidence="3">
    <location>
        <begin position="215"/>
        <end position="243"/>
    </location>
</feature>
<keyword evidence="1" id="KW-0677">Repeat</keyword>
<dbReference type="PANTHER" id="PTHR44227:SF3">
    <property type="entry name" value="PROTEIN O-MANNOSYL-TRANSFERASE TMTC4"/>
    <property type="match status" value="1"/>
</dbReference>
<feature type="transmembrane region" description="Helical" evidence="3">
    <location>
        <begin position="38"/>
        <end position="56"/>
    </location>
</feature>
<feature type="domain" description="Glycosyltransferase RgtA/B/C/D-like" evidence="4">
    <location>
        <begin position="109"/>
        <end position="269"/>
    </location>
</feature>
<dbReference type="SUPFAM" id="SSF48452">
    <property type="entry name" value="TPR-like"/>
    <property type="match status" value="1"/>
</dbReference>
<keyword evidence="3" id="KW-0472">Membrane</keyword>
<gene>
    <name evidence="5" type="primary">ycf3_11</name>
    <name evidence="5" type="ORF">SDC9_37107</name>
</gene>
<evidence type="ECO:0000256" key="2">
    <source>
        <dbReference type="ARBA" id="ARBA00022803"/>
    </source>
</evidence>
<accession>A0A644VIH9</accession>
<feature type="transmembrane region" description="Helical" evidence="3">
    <location>
        <begin position="389"/>
        <end position="409"/>
    </location>
</feature>
<dbReference type="PROSITE" id="PS50293">
    <property type="entry name" value="TPR_REGION"/>
    <property type="match status" value="2"/>
</dbReference>
<keyword evidence="3" id="KW-0812">Transmembrane</keyword>
<comment type="caution">
    <text evidence="5">The sequence shown here is derived from an EMBL/GenBank/DDBJ whole genome shotgun (WGS) entry which is preliminary data.</text>
</comment>
<dbReference type="InterPro" id="IPR038731">
    <property type="entry name" value="RgtA/B/C-like"/>
</dbReference>
<dbReference type="InterPro" id="IPR019734">
    <property type="entry name" value="TPR_rpt"/>
</dbReference>
<dbReference type="AlphaFoldDB" id="A0A644VIH9"/>
<keyword evidence="3" id="KW-1133">Transmembrane helix</keyword>
<dbReference type="SMART" id="SM00028">
    <property type="entry name" value="TPR"/>
    <property type="match status" value="4"/>
</dbReference>
<sequence length="685" mass="77728">MPGSESGALLNQCIMSSPKKKSKPLTSKPEKKENTRSWGNLPYCLLITAFTFILYGNTISNRYSLDDVYVTGKNPLTQQGIRAIPAIFSTYYINLNAEEGGQHNFGYRPLAKATFALEWQFFGENPHVSHFINVLLYALTGILLFMLLRRLLGNYHVLFPLLTVMLFLAHPLHTEVVASLKNREELLSFLGALLSLRYFLRFYDTGKKVHIFWGALFFGLGYLSKANVMTFLAVIPLVFYFFTDIRPRQVLLMLIPVLLVLAIAVALPRLFLGETTRSLQFIENPLLMGATLAERLGTSMMVMLFYLQKLVFPHPLGFYYGFDMIPVTGLANPLVWLSLLIHLGLLGFALWKIREKHLLSFAILFYLVNISLFSNLIAPPTGIVAERFLYIASLGFVLALVYGIFRIFGPLVESKHVPAKVRNYVILISVILAIPAAAKTIDRNRDWEDELTLYAADMSYLEQSAKANFIYATNLRSSVVERLKSGVPRKQIIPDAQICIRHFKQATRVYPAYADAWNNLGESFLLLLNESDSAIQYFEKAVEHNPQFTAAFYNLGYTYQVTDQPEKAIPNYERALELQPYEIKAMSNLALLYQKTGQTEKAVALNEDIITIEPGLDLPYINLGTYAMRGGDAAKALEYFEQAIRINPNNFELNMRLRNYFQKVGDSAKADYYLDLARRSGRPQQ</sequence>
<feature type="transmembrane region" description="Helical" evidence="3">
    <location>
        <begin position="284"/>
        <end position="307"/>
    </location>
</feature>
<evidence type="ECO:0000256" key="1">
    <source>
        <dbReference type="ARBA" id="ARBA00022737"/>
    </source>
</evidence>
<feature type="transmembrane region" description="Helical" evidence="3">
    <location>
        <begin position="249"/>
        <end position="272"/>
    </location>
</feature>
<feature type="transmembrane region" description="Helical" evidence="3">
    <location>
        <begin position="327"/>
        <end position="351"/>
    </location>
</feature>
<dbReference type="InterPro" id="IPR013105">
    <property type="entry name" value="TPR_2"/>
</dbReference>
<dbReference type="Pfam" id="PF13231">
    <property type="entry name" value="PMT_2"/>
    <property type="match status" value="1"/>
</dbReference>
<keyword evidence="2" id="KW-0802">TPR repeat</keyword>
<feature type="transmembrane region" description="Helical" evidence="3">
    <location>
        <begin position="186"/>
        <end position="203"/>
    </location>
</feature>
<dbReference type="Pfam" id="PF07719">
    <property type="entry name" value="TPR_2"/>
    <property type="match status" value="1"/>
</dbReference>
<proteinExistence type="predicted"/>
<evidence type="ECO:0000259" key="4">
    <source>
        <dbReference type="Pfam" id="PF13231"/>
    </source>
</evidence>
<organism evidence="5">
    <name type="scientific">bioreactor metagenome</name>
    <dbReference type="NCBI Taxonomy" id="1076179"/>
    <lineage>
        <taxon>unclassified sequences</taxon>
        <taxon>metagenomes</taxon>
        <taxon>ecological metagenomes</taxon>
    </lineage>
</organism>
<dbReference type="PANTHER" id="PTHR44227">
    <property type="match status" value="1"/>
</dbReference>
<dbReference type="Pfam" id="PF13424">
    <property type="entry name" value="TPR_12"/>
    <property type="match status" value="1"/>
</dbReference>
<dbReference type="Pfam" id="PF13432">
    <property type="entry name" value="TPR_16"/>
    <property type="match status" value="1"/>
</dbReference>
<dbReference type="InterPro" id="IPR052346">
    <property type="entry name" value="O-mannosyl-transferase_TMTC"/>
</dbReference>
<feature type="transmembrane region" description="Helical" evidence="3">
    <location>
        <begin position="128"/>
        <end position="148"/>
    </location>
</feature>
<dbReference type="InterPro" id="IPR011990">
    <property type="entry name" value="TPR-like_helical_dom_sf"/>
</dbReference>
<feature type="transmembrane region" description="Helical" evidence="3">
    <location>
        <begin position="155"/>
        <end position="174"/>
    </location>
</feature>
<dbReference type="PROSITE" id="PS50005">
    <property type="entry name" value="TPR"/>
    <property type="match status" value="2"/>
</dbReference>